<reference evidence="6" key="1">
    <citation type="journal article" date="2019" name="Int. J. Syst. Evol. Microbiol.">
        <title>The Global Catalogue of Microorganisms (GCM) 10K type strain sequencing project: providing services to taxonomists for standard genome sequencing and annotation.</title>
        <authorList>
            <consortium name="The Broad Institute Genomics Platform"/>
            <consortium name="The Broad Institute Genome Sequencing Center for Infectious Disease"/>
            <person name="Wu L."/>
            <person name="Ma J."/>
        </authorList>
    </citation>
    <scope>NUCLEOTIDE SEQUENCE [LARGE SCALE GENOMIC DNA]</scope>
    <source>
        <strain evidence="6">JCM 15608</strain>
    </source>
</reference>
<gene>
    <name evidence="5" type="ORF">GCM10009111_13700</name>
</gene>
<dbReference type="InterPro" id="IPR032388">
    <property type="entry name" value="FlgT_C"/>
</dbReference>
<evidence type="ECO:0000259" key="2">
    <source>
        <dbReference type="Pfam" id="PF16538"/>
    </source>
</evidence>
<evidence type="ECO:0000259" key="4">
    <source>
        <dbReference type="Pfam" id="PF16548"/>
    </source>
</evidence>
<dbReference type="Gene3D" id="3.40.50.10610">
    <property type="entry name" value="ABC-type transport auxiliary lipoprotein component"/>
    <property type="match status" value="1"/>
</dbReference>
<keyword evidence="5" id="KW-0966">Cell projection</keyword>
<evidence type="ECO:0000313" key="5">
    <source>
        <dbReference type="EMBL" id="GAA0815405.1"/>
    </source>
</evidence>
<dbReference type="InterPro" id="IPR032370">
    <property type="entry name" value="FlgT_N"/>
</dbReference>
<feature type="signal peptide" evidence="1">
    <location>
        <begin position="1"/>
        <end position="26"/>
    </location>
</feature>
<dbReference type="Gene3D" id="2.40.10.410">
    <property type="entry name" value="FlgT, C-terminal domain"/>
    <property type="match status" value="1"/>
</dbReference>
<dbReference type="InterPro" id="IPR032386">
    <property type="entry name" value="FlgT_M"/>
</dbReference>
<dbReference type="Pfam" id="PF16539">
    <property type="entry name" value="FlgT_M"/>
    <property type="match status" value="1"/>
</dbReference>
<keyword evidence="5" id="KW-0282">Flagellum</keyword>
<evidence type="ECO:0000259" key="3">
    <source>
        <dbReference type="Pfam" id="PF16539"/>
    </source>
</evidence>
<evidence type="ECO:0000256" key="1">
    <source>
        <dbReference type="SAM" id="SignalP"/>
    </source>
</evidence>
<organism evidence="5 6">
    <name type="scientific">Colwellia asteriadis</name>
    <dbReference type="NCBI Taxonomy" id="517723"/>
    <lineage>
        <taxon>Bacteria</taxon>
        <taxon>Pseudomonadati</taxon>
        <taxon>Pseudomonadota</taxon>
        <taxon>Gammaproteobacteria</taxon>
        <taxon>Alteromonadales</taxon>
        <taxon>Colwelliaceae</taxon>
        <taxon>Colwellia</taxon>
    </lineage>
</organism>
<dbReference type="EMBL" id="BAAAFA010000004">
    <property type="protein sequence ID" value="GAA0815405.1"/>
    <property type="molecule type" value="Genomic_DNA"/>
</dbReference>
<dbReference type="InterPro" id="IPR038180">
    <property type="entry name" value="FlgT_N_sf"/>
</dbReference>
<sequence>MRHWFYSFIIASLLLSLTFTSTSASSQWYETQGHASIDDDDIAVARNKAVENALKKALLVAGASVSSVQQVINGLLTQDQISIRASGSVNAIELVDELHSGNLITVTIRADIFPQEKKCFAVNFKKSLLLTKSHLVNREQANIGKIYPIDTAIIKKLEKHLTADSNFTYSRSIFNSKTEFSRLNNSLEGERIKDLVRSLGGSTDSQYILFSEINDLSFEDQATNSWQFWQQGIYPRTLSLSFYLYSGFSGDLVWQKDYQDTAIWSFTKRKTIDVNSIIFWQSEYGSMINNMLTQVTKDIDENVMCEPSKGKILQVNGNKITFNLGRDHGVKIGDEFTLLHAKDFNSNEGKRYSGFNISPYKVKVTQLTRGTAIAHTPDNSLFGNIQINDFAVRY</sequence>
<feature type="chain" id="PRO_5047202652" evidence="1">
    <location>
        <begin position="27"/>
        <end position="394"/>
    </location>
</feature>
<dbReference type="Gene3D" id="3.30.1660.40">
    <property type="entry name" value="FlgT, N-terminal domain"/>
    <property type="match status" value="1"/>
</dbReference>
<dbReference type="InterPro" id="IPR038165">
    <property type="entry name" value="FlgT_C_sf"/>
</dbReference>
<protein>
    <submittedName>
        <fullName evidence="5">Flagellar assembly protein FlgT</fullName>
    </submittedName>
</protein>
<feature type="domain" description="Flagellar assembly protein T middle" evidence="3">
    <location>
        <begin position="118"/>
        <end position="274"/>
    </location>
</feature>
<dbReference type="Proteomes" id="UP001500021">
    <property type="component" value="Unassembled WGS sequence"/>
</dbReference>
<dbReference type="Pfam" id="PF16548">
    <property type="entry name" value="FlgT_N"/>
    <property type="match status" value="1"/>
</dbReference>
<keyword evidence="5" id="KW-0969">Cilium</keyword>
<keyword evidence="1" id="KW-0732">Signal</keyword>
<accession>A0ABP3WJK7</accession>
<dbReference type="RefSeq" id="WP_343816559.1">
    <property type="nucleotide sequence ID" value="NZ_BAAAFA010000004.1"/>
</dbReference>
<dbReference type="Pfam" id="PF16538">
    <property type="entry name" value="FlgT_C"/>
    <property type="match status" value="1"/>
</dbReference>
<feature type="domain" description="Flagellar assembly protein T C-terminal" evidence="2">
    <location>
        <begin position="317"/>
        <end position="393"/>
    </location>
</feature>
<feature type="domain" description="Flagellar assembly protein T N-terminal" evidence="4">
    <location>
        <begin position="27"/>
        <end position="114"/>
    </location>
</feature>
<name>A0ABP3WJK7_9GAMM</name>
<proteinExistence type="predicted"/>
<evidence type="ECO:0000313" key="6">
    <source>
        <dbReference type="Proteomes" id="UP001500021"/>
    </source>
</evidence>
<keyword evidence="6" id="KW-1185">Reference proteome</keyword>
<comment type="caution">
    <text evidence="5">The sequence shown here is derived from an EMBL/GenBank/DDBJ whole genome shotgun (WGS) entry which is preliminary data.</text>
</comment>